<dbReference type="InterPro" id="IPR029064">
    <property type="entry name" value="Ribosomal_eL30-like_sf"/>
</dbReference>
<sequence length="168" mass="18783">MWNMCIYKGENKKAKKDSESSNMSGEIQGVLNKAKADQRLICGLSATVSRLEQNPDDVILCLLPSVRPGDSATHMQIVLLQAFCYENYIPVIQVDNSKSLAQMCGMKNSVKTGSEFFCAIVVRDEDELQHKEDEDPPLSPSEKALVDFYERSLNFYPQPVIHLSPPVS</sequence>
<dbReference type="GeneID" id="108739786"/>
<reference evidence="4" key="1">
    <citation type="submission" date="2025-08" db="UniProtKB">
        <authorList>
            <consortium name="RefSeq"/>
        </authorList>
    </citation>
    <scope>IDENTIFICATION</scope>
    <source>
        <tissue evidence="4">Entire body</tissue>
    </source>
</reference>
<dbReference type="OrthoDB" id="5976967at2759"/>
<dbReference type="Pfam" id="PF01248">
    <property type="entry name" value="Ribosomal_L7Ae"/>
    <property type="match status" value="1"/>
</dbReference>
<name>A0A1W4X938_AGRPL</name>
<dbReference type="InterPro" id="IPR004038">
    <property type="entry name" value="Ribosomal_eL8/eL30/eS12/Gad45"/>
</dbReference>
<dbReference type="GO" id="GO:0005737">
    <property type="term" value="C:cytoplasm"/>
    <property type="evidence" value="ECO:0007669"/>
    <property type="project" value="TreeGrafter"/>
</dbReference>
<dbReference type="InParanoid" id="A0A1W4X938"/>
<dbReference type="AlphaFoldDB" id="A0A1W4X938"/>
<accession>A0A1W4X938</accession>
<dbReference type="GO" id="GO:0051726">
    <property type="term" value="P:regulation of cell cycle"/>
    <property type="evidence" value="ECO:0007669"/>
    <property type="project" value="InterPro"/>
</dbReference>
<evidence type="ECO:0000313" key="4">
    <source>
        <dbReference type="RefSeq" id="XP_018329347.1"/>
    </source>
</evidence>
<dbReference type="KEGG" id="apln:108739786"/>
<dbReference type="PANTHER" id="PTHR10411:SF8">
    <property type="entry name" value="FI09246P"/>
    <property type="match status" value="1"/>
</dbReference>
<dbReference type="STRING" id="224129.A0A1W4X938"/>
<proteinExistence type="inferred from homology"/>
<dbReference type="FunCoup" id="A0A1W4X938">
    <property type="interactions" value="366"/>
</dbReference>
<keyword evidence="3" id="KW-1185">Reference proteome</keyword>
<evidence type="ECO:0000313" key="3">
    <source>
        <dbReference type="Proteomes" id="UP000192223"/>
    </source>
</evidence>
<evidence type="ECO:0000259" key="2">
    <source>
        <dbReference type="Pfam" id="PF01248"/>
    </source>
</evidence>
<dbReference type="PANTHER" id="PTHR10411">
    <property type="entry name" value="GROWTH ARREST AND DNA DAMAGE-INDUCIBLE PROTEIN GADD45"/>
    <property type="match status" value="1"/>
</dbReference>
<organism evidence="3 4">
    <name type="scientific">Agrilus planipennis</name>
    <name type="common">Emerald ash borer</name>
    <name type="synonym">Agrilus marcopoli</name>
    <dbReference type="NCBI Taxonomy" id="224129"/>
    <lineage>
        <taxon>Eukaryota</taxon>
        <taxon>Metazoa</taxon>
        <taxon>Ecdysozoa</taxon>
        <taxon>Arthropoda</taxon>
        <taxon>Hexapoda</taxon>
        <taxon>Insecta</taxon>
        <taxon>Pterygota</taxon>
        <taxon>Neoptera</taxon>
        <taxon>Endopterygota</taxon>
        <taxon>Coleoptera</taxon>
        <taxon>Polyphaga</taxon>
        <taxon>Elateriformia</taxon>
        <taxon>Buprestoidea</taxon>
        <taxon>Buprestidae</taxon>
        <taxon>Agrilinae</taxon>
        <taxon>Agrilus</taxon>
    </lineage>
</organism>
<evidence type="ECO:0000256" key="1">
    <source>
        <dbReference type="ARBA" id="ARBA00007361"/>
    </source>
</evidence>
<dbReference type="Gene3D" id="3.30.1330.30">
    <property type="match status" value="1"/>
</dbReference>
<feature type="domain" description="Ribosomal protein eL8/eL30/eS12/Gadd45" evidence="2">
    <location>
        <begin position="26"/>
        <end position="109"/>
    </location>
</feature>
<dbReference type="GO" id="GO:0005634">
    <property type="term" value="C:nucleus"/>
    <property type="evidence" value="ECO:0007669"/>
    <property type="project" value="InterPro"/>
</dbReference>
<protein>
    <submittedName>
        <fullName evidence="4">Growth arrest and DNA damage-inducible protein GADD45 alpha</fullName>
    </submittedName>
</protein>
<gene>
    <name evidence="4" type="primary">LOC108739786</name>
</gene>
<dbReference type="Proteomes" id="UP000192223">
    <property type="component" value="Unplaced"/>
</dbReference>
<dbReference type="CTD" id="35646"/>
<dbReference type="SUPFAM" id="SSF55315">
    <property type="entry name" value="L30e-like"/>
    <property type="match status" value="1"/>
</dbReference>
<dbReference type="RefSeq" id="XP_018329347.1">
    <property type="nucleotide sequence ID" value="XM_018473845.2"/>
</dbReference>
<dbReference type="InterPro" id="IPR024824">
    <property type="entry name" value="GADD45"/>
</dbReference>
<comment type="similarity">
    <text evidence="1">Belongs to the GADD45 family.</text>
</comment>